<reference evidence="1" key="1">
    <citation type="submission" date="2022-06" db="EMBL/GenBank/DDBJ databases">
        <title>Complete genome sequences of two strains of the flax pathogen Septoria linicola.</title>
        <authorList>
            <person name="Lapalu N."/>
            <person name="Simon A."/>
            <person name="Demenou B."/>
            <person name="Paumier D."/>
            <person name="Guillot M.-P."/>
            <person name="Gout L."/>
            <person name="Valade R."/>
        </authorList>
    </citation>
    <scope>NUCLEOTIDE SEQUENCE</scope>
    <source>
        <strain evidence="1">SE15195</strain>
    </source>
</reference>
<proteinExistence type="predicted"/>
<evidence type="ECO:0000313" key="2">
    <source>
        <dbReference type="Proteomes" id="UP001056384"/>
    </source>
</evidence>
<keyword evidence="2" id="KW-1185">Reference proteome</keyword>
<gene>
    <name evidence="1" type="ORF">Slin15195_G075350</name>
</gene>
<organism evidence="1 2">
    <name type="scientific">Septoria linicola</name>
    <dbReference type="NCBI Taxonomy" id="215465"/>
    <lineage>
        <taxon>Eukaryota</taxon>
        <taxon>Fungi</taxon>
        <taxon>Dikarya</taxon>
        <taxon>Ascomycota</taxon>
        <taxon>Pezizomycotina</taxon>
        <taxon>Dothideomycetes</taxon>
        <taxon>Dothideomycetidae</taxon>
        <taxon>Mycosphaerellales</taxon>
        <taxon>Mycosphaerellaceae</taxon>
        <taxon>Septoria</taxon>
    </lineage>
</organism>
<dbReference type="AlphaFoldDB" id="A0A9Q9AYT0"/>
<accession>A0A9Q9AYT0</accession>
<evidence type="ECO:0000313" key="1">
    <source>
        <dbReference type="EMBL" id="USW54216.1"/>
    </source>
</evidence>
<dbReference type="EMBL" id="CP099423">
    <property type="protein sequence ID" value="USW54216.1"/>
    <property type="molecule type" value="Genomic_DNA"/>
</dbReference>
<protein>
    <submittedName>
        <fullName evidence="1">Uncharacterized protein</fullName>
    </submittedName>
</protein>
<dbReference type="Proteomes" id="UP001056384">
    <property type="component" value="Chromosome 6"/>
</dbReference>
<name>A0A9Q9AYT0_9PEZI</name>
<sequence>MYAFDHAILPSGQTVPQSPIKILDDFMYGIDAMVNESSSAAEDFRRIFTPEGVWKTPGAKIVGHERQSMQFHLILTNLTTDLRLRRYRT</sequence>